<name>T0ZN32_9ZZZZ</name>
<organism evidence="2">
    <name type="scientific">mine drainage metagenome</name>
    <dbReference type="NCBI Taxonomy" id="410659"/>
    <lineage>
        <taxon>unclassified sequences</taxon>
        <taxon>metagenomes</taxon>
        <taxon>ecological metagenomes</taxon>
    </lineage>
</organism>
<evidence type="ECO:0000313" key="2">
    <source>
        <dbReference type="EMBL" id="EQD46068.1"/>
    </source>
</evidence>
<protein>
    <submittedName>
        <fullName evidence="2">UPF0103/Mediator of ErbB2A-driven cell motility (Memo), related domain protein</fullName>
    </submittedName>
</protein>
<reference evidence="2" key="1">
    <citation type="submission" date="2013-08" db="EMBL/GenBank/DDBJ databases">
        <authorList>
            <person name="Mendez C."/>
            <person name="Richter M."/>
            <person name="Ferrer M."/>
            <person name="Sanchez J."/>
        </authorList>
    </citation>
    <scope>NUCLEOTIDE SEQUENCE</scope>
</reference>
<evidence type="ECO:0000256" key="1">
    <source>
        <dbReference type="ARBA" id="ARBA00006315"/>
    </source>
</evidence>
<reference evidence="2" key="2">
    <citation type="journal article" date="2014" name="ISME J.">
        <title>Microbial stratification in low pH oxic and suboxic macroscopic growths along an acid mine drainage.</title>
        <authorList>
            <person name="Mendez-Garcia C."/>
            <person name="Mesa V."/>
            <person name="Sprenger R.R."/>
            <person name="Richter M."/>
            <person name="Diez M.S."/>
            <person name="Solano J."/>
            <person name="Bargiela R."/>
            <person name="Golyshina O.V."/>
            <person name="Manteca A."/>
            <person name="Ramos J.L."/>
            <person name="Gallego J.R."/>
            <person name="Llorente I."/>
            <person name="Martins Dos Santos V.A."/>
            <person name="Jensen O.N."/>
            <person name="Pelaez A.I."/>
            <person name="Sanchez J."/>
            <person name="Ferrer M."/>
        </authorList>
    </citation>
    <scope>NUCLEOTIDE SEQUENCE</scope>
</reference>
<dbReference type="PANTHER" id="PTHR11060:SF0">
    <property type="entry name" value="PROTEIN MEMO1"/>
    <property type="match status" value="1"/>
</dbReference>
<gene>
    <name evidence="2" type="ORF">B2A_09016</name>
</gene>
<comment type="similarity">
    <text evidence="1">Belongs to the MEMO1 family.</text>
</comment>
<proteinExistence type="inferred from homology"/>
<dbReference type="HAMAP" id="MF_00055">
    <property type="entry name" value="MEMO1"/>
    <property type="match status" value="1"/>
</dbReference>
<dbReference type="PANTHER" id="PTHR11060">
    <property type="entry name" value="PROTEIN MEMO1"/>
    <property type="match status" value="1"/>
</dbReference>
<dbReference type="AlphaFoldDB" id="T0ZN32"/>
<dbReference type="CDD" id="cd07361">
    <property type="entry name" value="MEMO_like"/>
    <property type="match status" value="1"/>
</dbReference>
<dbReference type="InterPro" id="IPR002737">
    <property type="entry name" value="MEMO1_fam"/>
</dbReference>
<sequence>MSYLNMPLRKSVFSGEFYSSDAGALGAFISKALEDADVKPGDAQDGCAYVSPHAGYEYSGKTAAYAYKALSMNKPATGIDTLVVVGPNHTGIGTPISVSAYDWETPLGIMRNDSELSKAIVDASGIAGFDETAHQDEHSVEVQLPFIQHIGVAKRATFICMGYQDIDTSKDLAGAISDASNKLKRSIAVIASSDFNHYEPQEIGEKKDRALFERIERLEYAEFNSLVDNVGSSACGYGPITVAMDYAKGVGCSKGVLLNYSNSGNATGDFSSVVDYASFAMV</sequence>
<dbReference type="Pfam" id="PF01875">
    <property type="entry name" value="Memo"/>
    <property type="match status" value="1"/>
</dbReference>
<accession>T0ZN32</accession>
<dbReference type="Gene3D" id="3.40.830.10">
    <property type="entry name" value="LigB-like"/>
    <property type="match status" value="1"/>
</dbReference>
<comment type="caution">
    <text evidence="2">The sequence shown here is derived from an EMBL/GenBank/DDBJ whole genome shotgun (WGS) entry which is preliminary data.</text>
</comment>
<dbReference type="EMBL" id="AUZZ01006507">
    <property type="protein sequence ID" value="EQD46068.1"/>
    <property type="molecule type" value="Genomic_DNA"/>
</dbReference>
<dbReference type="NCBIfam" id="TIGR04336">
    <property type="entry name" value="AmmeMemoSam_B"/>
    <property type="match status" value="1"/>
</dbReference>